<gene>
    <name evidence="1" type="ORF">ACFQZ7_02870</name>
</gene>
<dbReference type="EMBL" id="JBHTIO010000016">
    <property type="protein sequence ID" value="MFD0896676.1"/>
    <property type="molecule type" value="Genomic_DNA"/>
</dbReference>
<name>A0ABW3EAC7_9LACO</name>
<accession>A0ABW3EAC7</accession>
<evidence type="ECO:0008006" key="3">
    <source>
        <dbReference type="Google" id="ProtNLM"/>
    </source>
</evidence>
<comment type="caution">
    <text evidence="1">The sequence shown here is derived from an EMBL/GenBank/DDBJ whole genome shotgun (WGS) entry which is preliminary data.</text>
</comment>
<proteinExistence type="predicted"/>
<keyword evidence="2" id="KW-1185">Reference proteome</keyword>
<evidence type="ECO:0000313" key="2">
    <source>
        <dbReference type="Proteomes" id="UP001597104"/>
    </source>
</evidence>
<dbReference type="Proteomes" id="UP001597104">
    <property type="component" value="Unassembled WGS sequence"/>
</dbReference>
<organism evidence="1 2">
    <name type="scientific">Loigolactobacillus binensis</name>
    <dbReference type="NCBI Taxonomy" id="2559922"/>
    <lineage>
        <taxon>Bacteria</taxon>
        <taxon>Bacillati</taxon>
        <taxon>Bacillota</taxon>
        <taxon>Bacilli</taxon>
        <taxon>Lactobacillales</taxon>
        <taxon>Lactobacillaceae</taxon>
        <taxon>Loigolactobacillus</taxon>
    </lineage>
</organism>
<dbReference type="RefSeq" id="WP_253733176.1">
    <property type="nucleotide sequence ID" value="NZ_JBHTIO010000016.1"/>
</dbReference>
<reference evidence="2" key="1">
    <citation type="journal article" date="2019" name="Int. J. Syst. Evol. Microbiol.">
        <title>The Global Catalogue of Microorganisms (GCM) 10K type strain sequencing project: providing services to taxonomists for standard genome sequencing and annotation.</title>
        <authorList>
            <consortium name="The Broad Institute Genomics Platform"/>
            <consortium name="The Broad Institute Genome Sequencing Center for Infectious Disease"/>
            <person name="Wu L."/>
            <person name="Ma J."/>
        </authorList>
    </citation>
    <scope>NUCLEOTIDE SEQUENCE [LARGE SCALE GENOMIC DNA]</scope>
    <source>
        <strain evidence="2">CCM 8925</strain>
    </source>
</reference>
<sequence length="58" mass="7133">MERWWNEFKLRWMARHPLAKTCEELVRLVEEGIEYFNHHNRSAQRNGLTPDEYWSEAA</sequence>
<protein>
    <recommendedName>
        <fullName evidence="3">Integrase catalytic domain-containing protein</fullName>
    </recommendedName>
</protein>
<evidence type="ECO:0000313" key="1">
    <source>
        <dbReference type="EMBL" id="MFD0896676.1"/>
    </source>
</evidence>